<feature type="transmembrane region" description="Helical" evidence="10">
    <location>
        <begin position="58"/>
        <end position="84"/>
    </location>
</feature>
<keyword evidence="7 10" id="KW-0472">Membrane</keyword>
<comment type="similarity">
    <text evidence="2">Belongs to the G-protein coupled receptor 1 family.</text>
</comment>
<dbReference type="Proteomes" id="UP000440578">
    <property type="component" value="Unassembled WGS sequence"/>
</dbReference>
<feature type="domain" description="G-protein coupled receptors family 1 profile" evidence="11">
    <location>
        <begin position="38"/>
        <end position="308"/>
    </location>
</feature>
<feature type="transmembrane region" description="Helical" evidence="10">
    <location>
        <begin position="179"/>
        <end position="206"/>
    </location>
</feature>
<evidence type="ECO:0000256" key="8">
    <source>
        <dbReference type="ARBA" id="ARBA00023170"/>
    </source>
</evidence>
<dbReference type="Gene3D" id="1.20.1070.10">
    <property type="entry name" value="Rhodopsin 7-helix transmembrane proteins"/>
    <property type="match status" value="1"/>
</dbReference>
<keyword evidence="8 13" id="KW-0675">Receptor</keyword>
<feature type="transmembrane region" description="Helical" evidence="10">
    <location>
        <begin position="292"/>
        <end position="311"/>
    </location>
</feature>
<reference evidence="13 14" key="1">
    <citation type="submission" date="2019-07" db="EMBL/GenBank/DDBJ databases">
        <title>Draft genome assembly of a fouling barnacle, Amphibalanus amphitrite (Darwin, 1854): The first reference genome for Thecostraca.</title>
        <authorList>
            <person name="Kim W."/>
        </authorList>
    </citation>
    <scope>NUCLEOTIDE SEQUENCE [LARGE SCALE GENOMIC DNA]</scope>
    <source>
        <strain evidence="13">SNU_AA5</strain>
        <tissue evidence="13">Soma without cirri and trophi</tissue>
    </source>
</reference>
<dbReference type="PANTHER" id="PTHR24247:SF241">
    <property type="entry name" value="5-HYDROXYTRYPTAMINE RECEPTOR 2A-RELATED"/>
    <property type="match status" value="1"/>
</dbReference>
<evidence type="ECO:0000259" key="11">
    <source>
        <dbReference type="PROSITE" id="PS50262"/>
    </source>
</evidence>
<dbReference type="InterPro" id="IPR017452">
    <property type="entry name" value="GPCR_Rhodpsn_7TM"/>
</dbReference>
<comment type="caution">
    <text evidence="13">The sequence shown here is derived from an EMBL/GenBank/DDBJ whole genome shotgun (WGS) entry which is preliminary data.</text>
</comment>
<dbReference type="PANTHER" id="PTHR24247">
    <property type="entry name" value="5-HYDROXYTRYPTAMINE RECEPTOR"/>
    <property type="match status" value="1"/>
</dbReference>
<evidence type="ECO:0000256" key="6">
    <source>
        <dbReference type="ARBA" id="ARBA00023040"/>
    </source>
</evidence>
<evidence type="ECO:0000256" key="4">
    <source>
        <dbReference type="ARBA" id="ARBA00022692"/>
    </source>
</evidence>
<keyword evidence="5 10" id="KW-1133">Transmembrane helix</keyword>
<organism evidence="13 14">
    <name type="scientific">Amphibalanus amphitrite</name>
    <name type="common">Striped barnacle</name>
    <name type="synonym">Balanus amphitrite</name>
    <dbReference type="NCBI Taxonomy" id="1232801"/>
    <lineage>
        <taxon>Eukaryota</taxon>
        <taxon>Metazoa</taxon>
        <taxon>Ecdysozoa</taxon>
        <taxon>Arthropoda</taxon>
        <taxon>Crustacea</taxon>
        <taxon>Multicrustacea</taxon>
        <taxon>Cirripedia</taxon>
        <taxon>Thoracica</taxon>
        <taxon>Thoracicalcarea</taxon>
        <taxon>Balanomorpha</taxon>
        <taxon>Balanoidea</taxon>
        <taxon>Balanidae</taxon>
        <taxon>Amphibalaninae</taxon>
        <taxon>Amphibalanus</taxon>
    </lineage>
</organism>
<keyword evidence="4 10" id="KW-0812">Transmembrane</keyword>
<dbReference type="PRINTS" id="PR00237">
    <property type="entry name" value="GPCRRHODOPSN"/>
</dbReference>
<evidence type="ECO:0000256" key="1">
    <source>
        <dbReference type="ARBA" id="ARBA00004651"/>
    </source>
</evidence>
<dbReference type="GO" id="GO:0030594">
    <property type="term" value="F:neurotransmitter receptor activity"/>
    <property type="evidence" value="ECO:0007669"/>
    <property type="project" value="TreeGrafter"/>
</dbReference>
<evidence type="ECO:0000256" key="2">
    <source>
        <dbReference type="ARBA" id="ARBA00010663"/>
    </source>
</evidence>
<evidence type="ECO:0000256" key="5">
    <source>
        <dbReference type="ARBA" id="ARBA00022989"/>
    </source>
</evidence>
<evidence type="ECO:0000256" key="9">
    <source>
        <dbReference type="ARBA" id="ARBA00023224"/>
    </source>
</evidence>
<dbReference type="GO" id="GO:0045202">
    <property type="term" value="C:synapse"/>
    <property type="evidence" value="ECO:0007669"/>
    <property type="project" value="GOC"/>
</dbReference>
<dbReference type="CDD" id="cd14967">
    <property type="entry name" value="7tmA_amine_R-like"/>
    <property type="match status" value="1"/>
</dbReference>
<dbReference type="GO" id="GO:0051378">
    <property type="term" value="F:serotonin binding"/>
    <property type="evidence" value="ECO:0007669"/>
    <property type="project" value="TreeGrafter"/>
</dbReference>
<keyword evidence="3" id="KW-1003">Cell membrane</keyword>
<gene>
    <name evidence="13" type="primary">HTR1B_0</name>
    <name evidence="12" type="synonym">HTR1B_1</name>
    <name evidence="13" type="ORF">FJT64_024258</name>
    <name evidence="12" type="ORF">FJT64_025401</name>
</gene>
<dbReference type="AlphaFoldDB" id="A0A6A4WNX9"/>
<feature type="transmembrane region" description="Helical" evidence="10">
    <location>
        <begin position="96"/>
        <end position="117"/>
    </location>
</feature>
<dbReference type="EMBL" id="VIIS01000912">
    <property type="protein sequence ID" value="KAF0303838.1"/>
    <property type="molecule type" value="Genomic_DNA"/>
</dbReference>
<dbReference type="EMBL" id="VIIS01001052">
    <property type="protein sequence ID" value="KAF0302511.1"/>
    <property type="molecule type" value="Genomic_DNA"/>
</dbReference>
<sequence length="334" mass="38845">MNNTTDAEPLGAGGIAWSTSKVMLFVFQLLIMLETIFGNLLVVMSVKVEKKLQTPFNYYIVNLAITDMNVGMSVMSLFAIYNLFGYFPFNNFICGYWVWSDYTMTFESVFTLMTISIDRFWSVTWSTHYRNTYSPKKCLALLCVTWCVVNAIWLPAFIYDRVANDYAPGDCYWDPLRNRYLVIYVGFLGYYMPFLTMIGAYSRILYVMRKRARKIRDSKKVQVATVDGEVDEKKAVVVADDKEEQRRKREQKAVMTLLSIIGVFAVCWVPFYLLFVISAWYPDFFPGWFVEFSYWMAYINSAVNPILYGISSAEFRAAYIKIFYIITCREPPSS</sequence>
<dbReference type="InterPro" id="IPR000276">
    <property type="entry name" value="GPCR_Rhodpsn"/>
</dbReference>
<evidence type="ECO:0000256" key="3">
    <source>
        <dbReference type="ARBA" id="ARBA00022475"/>
    </source>
</evidence>
<evidence type="ECO:0000256" key="7">
    <source>
        <dbReference type="ARBA" id="ARBA00023136"/>
    </source>
</evidence>
<evidence type="ECO:0000256" key="10">
    <source>
        <dbReference type="SAM" id="Phobius"/>
    </source>
</evidence>
<evidence type="ECO:0000313" key="14">
    <source>
        <dbReference type="Proteomes" id="UP000440578"/>
    </source>
</evidence>
<dbReference type="SMART" id="SM01381">
    <property type="entry name" value="7TM_GPCR_Srsx"/>
    <property type="match status" value="1"/>
</dbReference>
<feature type="transmembrane region" description="Helical" evidence="10">
    <location>
        <begin position="138"/>
        <end position="159"/>
    </location>
</feature>
<evidence type="ECO:0000313" key="12">
    <source>
        <dbReference type="EMBL" id="KAF0302511.1"/>
    </source>
</evidence>
<comment type="subcellular location">
    <subcellularLocation>
        <location evidence="1">Cell membrane</location>
        <topology evidence="1">Multi-pass membrane protein</topology>
    </subcellularLocation>
</comment>
<dbReference type="SUPFAM" id="SSF81321">
    <property type="entry name" value="Family A G protein-coupled receptor-like"/>
    <property type="match status" value="1"/>
</dbReference>
<dbReference type="Pfam" id="PF00001">
    <property type="entry name" value="7tm_1"/>
    <property type="match status" value="1"/>
</dbReference>
<keyword evidence="9" id="KW-0807">Transducer</keyword>
<dbReference type="GO" id="GO:0030425">
    <property type="term" value="C:dendrite"/>
    <property type="evidence" value="ECO:0007669"/>
    <property type="project" value="TreeGrafter"/>
</dbReference>
<dbReference type="GO" id="GO:0007198">
    <property type="term" value="P:adenylate cyclase-inhibiting serotonin receptor signaling pathway"/>
    <property type="evidence" value="ECO:0007669"/>
    <property type="project" value="TreeGrafter"/>
</dbReference>
<protein>
    <submittedName>
        <fullName evidence="13">5-hydroxytryptamine receptor 1B</fullName>
    </submittedName>
</protein>
<accession>A0A6A4WNX9</accession>
<evidence type="ECO:0000313" key="13">
    <source>
        <dbReference type="EMBL" id="KAF0303838.1"/>
    </source>
</evidence>
<keyword evidence="14" id="KW-1185">Reference proteome</keyword>
<name>A0A6A4WNX9_AMPAM</name>
<dbReference type="GO" id="GO:0005886">
    <property type="term" value="C:plasma membrane"/>
    <property type="evidence" value="ECO:0007669"/>
    <property type="project" value="UniProtKB-SubCell"/>
</dbReference>
<dbReference type="GO" id="GO:0007268">
    <property type="term" value="P:chemical synaptic transmission"/>
    <property type="evidence" value="ECO:0007669"/>
    <property type="project" value="TreeGrafter"/>
</dbReference>
<feature type="transmembrane region" description="Helical" evidence="10">
    <location>
        <begin position="22"/>
        <end position="46"/>
    </location>
</feature>
<dbReference type="GO" id="GO:0004993">
    <property type="term" value="F:G protein-coupled serotonin receptor activity"/>
    <property type="evidence" value="ECO:0007669"/>
    <property type="project" value="TreeGrafter"/>
</dbReference>
<dbReference type="GO" id="GO:0007187">
    <property type="term" value="P:G protein-coupled receptor signaling pathway, coupled to cyclic nucleotide second messenger"/>
    <property type="evidence" value="ECO:0007669"/>
    <property type="project" value="TreeGrafter"/>
</dbReference>
<dbReference type="OrthoDB" id="6357769at2759"/>
<proteinExistence type="inferred from homology"/>
<feature type="transmembrane region" description="Helical" evidence="10">
    <location>
        <begin position="254"/>
        <end position="280"/>
    </location>
</feature>
<dbReference type="PROSITE" id="PS50262">
    <property type="entry name" value="G_PROTEIN_RECEP_F1_2"/>
    <property type="match status" value="1"/>
</dbReference>
<keyword evidence="6" id="KW-0297">G-protein coupled receptor</keyword>